<evidence type="ECO:0000313" key="1">
    <source>
        <dbReference type="EMBL" id="MCX2983152.1"/>
    </source>
</evidence>
<organism evidence="1 2">
    <name type="scientific">Candidatus Litorirhabdus singularis</name>
    <dbReference type="NCBI Taxonomy" id="2518993"/>
    <lineage>
        <taxon>Bacteria</taxon>
        <taxon>Pseudomonadati</taxon>
        <taxon>Pseudomonadota</taxon>
        <taxon>Gammaproteobacteria</taxon>
        <taxon>Cellvibrionales</taxon>
        <taxon>Halieaceae</taxon>
        <taxon>Candidatus Litorirhabdus</taxon>
    </lineage>
</organism>
<dbReference type="EMBL" id="SHNN01000005">
    <property type="protein sequence ID" value="MCX2983152.1"/>
    <property type="molecule type" value="Genomic_DNA"/>
</dbReference>
<dbReference type="InterPro" id="IPR025990">
    <property type="entry name" value="zinc_ribbon_bacterial"/>
</dbReference>
<keyword evidence="2" id="KW-1185">Reference proteome</keyword>
<dbReference type="Proteomes" id="UP001143362">
    <property type="component" value="Unassembled WGS sequence"/>
</dbReference>
<dbReference type="PIRSF" id="PIRSF037225">
    <property type="entry name" value="UCP037225"/>
    <property type="match status" value="1"/>
</dbReference>
<evidence type="ECO:0000313" key="2">
    <source>
        <dbReference type="Proteomes" id="UP001143362"/>
    </source>
</evidence>
<protein>
    <submittedName>
        <fullName evidence="1">CPXCG motif-containing cysteine-rich protein</fullName>
    </submittedName>
</protein>
<proteinExistence type="predicted"/>
<name>A0ABT3TLE6_9GAMM</name>
<dbReference type="Pfam" id="PF14255">
    <property type="entry name" value="Zn_ribbon_21"/>
    <property type="match status" value="1"/>
</dbReference>
<dbReference type="InterPro" id="IPR017143">
    <property type="entry name" value="UCP037225"/>
</dbReference>
<sequence>MEFLAEETVACPYCGEQIEVLIDAQEAGQNYIEDCQVCCRPIVFVVAACADGSLAVSVHSEDEAV</sequence>
<gene>
    <name evidence="1" type="ORF">EYC98_20005</name>
</gene>
<reference evidence="1" key="1">
    <citation type="submission" date="2019-02" db="EMBL/GenBank/DDBJ databases">
        <authorList>
            <person name="Li S.-H."/>
        </authorList>
    </citation>
    <scope>NUCLEOTIDE SEQUENCE</scope>
    <source>
        <strain evidence="1">IMCC14734</strain>
    </source>
</reference>
<dbReference type="RefSeq" id="WP_279247181.1">
    <property type="nucleotide sequence ID" value="NZ_SHNN01000005.1"/>
</dbReference>
<comment type="caution">
    <text evidence="1">The sequence shown here is derived from an EMBL/GenBank/DDBJ whole genome shotgun (WGS) entry which is preliminary data.</text>
</comment>
<accession>A0ABT3TLE6</accession>